<dbReference type="Gene3D" id="1.10.357.10">
    <property type="entry name" value="Tetracycline Repressor, domain 2"/>
    <property type="match status" value="1"/>
</dbReference>
<gene>
    <name evidence="1" type="ORF">M2J83_02595</name>
</gene>
<organism evidence="1 2">
    <name type="scientific">Alcaligenes faecalis</name>
    <dbReference type="NCBI Taxonomy" id="511"/>
    <lineage>
        <taxon>Bacteria</taxon>
        <taxon>Pseudomonadati</taxon>
        <taxon>Pseudomonadota</taxon>
        <taxon>Betaproteobacteria</taxon>
        <taxon>Burkholderiales</taxon>
        <taxon>Alcaligenaceae</taxon>
        <taxon>Alcaligenes</taxon>
    </lineage>
</organism>
<sequence length="338" mass="37424">MQTPQASAPRGRPPTITRARIADAGIQIGLPNITFVGVAAALGVSQMALYKHVGNLEGLKQLVAEEIFSRWQVPRATTPVQGSLEDYLQLFSAATQAFVKANPGITPYVIRRLVATPSMLDKIREHQEHIAQAYGVSFERSRYLMGTVAFHCLAVADTVYAVAGREPRAAVERVVEEIEMESILQLGMTALIQGALAMNEQEISAGVSTQFLDTSVLPMARLHEFPLTLEQATQWLDDMETLIKAEKEFVLVYENLPDPSTPGDPEGRKKAVLWLKAHREGFGRYCRGMVMMCEDPAQLPVLQEMVRPLEKVYRVPGGVASSPEELRTLIQKWVSPEQ</sequence>
<keyword evidence="2" id="KW-1185">Reference proteome</keyword>
<dbReference type="Proteomes" id="UP001211866">
    <property type="component" value="Chromosome"/>
</dbReference>
<dbReference type="RefSeq" id="WP_270118712.1">
    <property type="nucleotide sequence ID" value="NZ_CP096916.1"/>
</dbReference>
<dbReference type="SUPFAM" id="SSF46689">
    <property type="entry name" value="Homeodomain-like"/>
    <property type="match status" value="1"/>
</dbReference>
<name>A0ABY7N6B8_ALCFA</name>
<evidence type="ECO:0000313" key="2">
    <source>
        <dbReference type="Proteomes" id="UP001211866"/>
    </source>
</evidence>
<protein>
    <submittedName>
        <fullName evidence="1">TetR/AcrR family transcriptional regulator</fullName>
    </submittedName>
</protein>
<proteinExistence type="predicted"/>
<dbReference type="EMBL" id="CP096916">
    <property type="protein sequence ID" value="WBM38746.1"/>
    <property type="molecule type" value="Genomic_DNA"/>
</dbReference>
<dbReference type="InterPro" id="IPR009057">
    <property type="entry name" value="Homeodomain-like_sf"/>
</dbReference>
<evidence type="ECO:0000313" key="1">
    <source>
        <dbReference type="EMBL" id="WBM38746.1"/>
    </source>
</evidence>
<accession>A0ABY7N6B8</accession>
<reference evidence="1 2" key="1">
    <citation type="submission" date="2022-05" db="EMBL/GenBank/DDBJ databases">
        <title>Complete sequence of strain NY11312.</title>
        <authorList>
            <person name="Zhou D."/>
        </authorList>
    </citation>
    <scope>NUCLEOTIDE SEQUENCE [LARGE SCALE GENOMIC DNA]</scope>
    <source>
        <strain evidence="1 2">NY11312</strain>
    </source>
</reference>